<sequence length="55" mass="6230">MSLPKLLEYYRQGDLKIEELISHRFSLEELPEALERGEVRRAVIVMGQQGSGGEA</sequence>
<evidence type="ECO:0000313" key="1">
    <source>
        <dbReference type="EMBL" id="WYF46258.1"/>
    </source>
</evidence>
<dbReference type="Gene3D" id="3.90.180.10">
    <property type="entry name" value="Medium-chain alcohol dehydrogenases, catalytic domain"/>
    <property type="match status" value="1"/>
</dbReference>
<evidence type="ECO:0008006" key="2">
    <source>
        <dbReference type="Google" id="ProtNLM"/>
    </source>
</evidence>
<protein>
    <recommendedName>
        <fullName evidence="2">Alcohol dehydrogenase</fullName>
    </recommendedName>
</protein>
<dbReference type="EMBL" id="CP149783">
    <property type="protein sequence ID" value="WYF46258.1"/>
    <property type="molecule type" value="Genomic_DNA"/>
</dbReference>
<proteinExistence type="predicted"/>
<dbReference type="AlphaFoldDB" id="A0AAU6Q7D7"/>
<dbReference type="InterPro" id="IPR011032">
    <property type="entry name" value="GroES-like_sf"/>
</dbReference>
<dbReference type="RefSeq" id="WP_339097725.1">
    <property type="nucleotide sequence ID" value="NZ_CP149783.1"/>
</dbReference>
<gene>
    <name evidence="1" type="ORF">WDJ50_14370</name>
</gene>
<accession>A0AAU6Q7D7</accession>
<reference evidence="1" key="1">
    <citation type="submission" date="2024-03" db="EMBL/GenBank/DDBJ databases">
        <title>Deinococcus weizhi sp. nov., isolated from human skin.</title>
        <authorList>
            <person name="Wei Z."/>
            <person name="Tian F."/>
            <person name="Yang C."/>
            <person name="Xin L.T."/>
            <person name="Wen Z.J."/>
            <person name="Lan K.C."/>
            <person name="Yu L."/>
            <person name="Zhe W."/>
            <person name="Dan F.D."/>
            <person name="Jun W."/>
            <person name="Rui Z."/>
            <person name="Yong X.J."/>
            <person name="Ting Y."/>
            <person name="Wei X."/>
            <person name="Xu Z.G."/>
            <person name="Xin Z."/>
            <person name="Dong F.G."/>
            <person name="Ni X.M."/>
            <person name="Zheng M.G."/>
            <person name="Chun Y."/>
            <person name="Qian W.X."/>
        </authorList>
    </citation>
    <scope>NUCLEOTIDE SEQUENCE</scope>
    <source>
        <strain evidence="1">VB142</strain>
    </source>
</reference>
<organism evidence="1">
    <name type="scientific">Deinococcus sp. VB142</name>
    <dbReference type="NCBI Taxonomy" id="3112952"/>
    <lineage>
        <taxon>Bacteria</taxon>
        <taxon>Thermotogati</taxon>
        <taxon>Deinococcota</taxon>
        <taxon>Deinococci</taxon>
        <taxon>Deinococcales</taxon>
        <taxon>Deinococcaceae</taxon>
        <taxon>Deinococcus</taxon>
    </lineage>
</organism>
<name>A0AAU6Q7D7_9DEIO</name>
<dbReference type="SUPFAM" id="SSF50129">
    <property type="entry name" value="GroES-like"/>
    <property type="match status" value="1"/>
</dbReference>